<dbReference type="InterPro" id="IPR021838">
    <property type="entry name" value="DUF3431"/>
</dbReference>
<dbReference type="OrthoDB" id="426718at2759"/>
<gene>
    <name evidence="2" type="ORF">PV06_04512</name>
</gene>
<reference evidence="2 3" key="1">
    <citation type="submission" date="2015-01" db="EMBL/GenBank/DDBJ databases">
        <title>The Genome Sequence of Exophiala oligosperma CBS72588.</title>
        <authorList>
            <consortium name="The Broad Institute Genomics Platform"/>
            <person name="Cuomo C."/>
            <person name="de Hoog S."/>
            <person name="Gorbushina A."/>
            <person name="Stielow B."/>
            <person name="Teixiera M."/>
            <person name="Abouelleil A."/>
            <person name="Chapman S.B."/>
            <person name="Priest M."/>
            <person name="Young S.K."/>
            <person name="Wortman J."/>
            <person name="Nusbaum C."/>
            <person name="Birren B."/>
        </authorList>
    </citation>
    <scope>NUCLEOTIDE SEQUENCE [LARGE SCALE GENOMIC DNA]</scope>
    <source>
        <strain evidence="2 3">CBS 72588</strain>
    </source>
</reference>
<organism evidence="2 3">
    <name type="scientific">Exophiala oligosperma</name>
    <dbReference type="NCBI Taxonomy" id="215243"/>
    <lineage>
        <taxon>Eukaryota</taxon>
        <taxon>Fungi</taxon>
        <taxon>Dikarya</taxon>
        <taxon>Ascomycota</taxon>
        <taxon>Pezizomycotina</taxon>
        <taxon>Eurotiomycetes</taxon>
        <taxon>Chaetothyriomycetidae</taxon>
        <taxon>Chaetothyriales</taxon>
        <taxon>Herpotrichiellaceae</taxon>
        <taxon>Exophiala</taxon>
    </lineage>
</organism>
<dbReference type="RefSeq" id="XP_016263620.1">
    <property type="nucleotide sequence ID" value="XM_016405414.1"/>
</dbReference>
<dbReference type="Pfam" id="PF11913">
    <property type="entry name" value="DUF3431"/>
    <property type="match status" value="1"/>
</dbReference>
<dbReference type="EMBL" id="KN847335">
    <property type="protein sequence ID" value="KIW43404.1"/>
    <property type="molecule type" value="Genomic_DNA"/>
</dbReference>
<keyword evidence="1" id="KW-1133">Transmembrane helix</keyword>
<evidence type="ECO:0000256" key="1">
    <source>
        <dbReference type="SAM" id="Phobius"/>
    </source>
</evidence>
<accession>A0A0D2E6H7</accession>
<proteinExistence type="predicted"/>
<dbReference type="HOGENOM" id="CLU_031559_3_0_1"/>
<keyword evidence="1" id="KW-0472">Membrane</keyword>
<dbReference type="PANTHER" id="PTHR37490">
    <property type="entry name" value="EXPRESSED PROTEIN"/>
    <property type="match status" value="1"/>
</dbReference>
<dbReference type="VEuPathDB" id="FungiDB:PV06_04512"/>
<evidence type="ECO:0000313" key="2">
    <source>
        <dbReference type="EMBL" id="KIW43404.1"/>
    </source>
</evidence>
<keyword evidence="1" id="KW-0812">Transmembrane</keyword>
<feature type="transmembrane region" description="Helical" evidence="1">
    <location>
        <begin position="7"/>
        <end position="28"/>
    </location>
</feature>
<protein>
    <submittedName>
        <fullName evidence="2">Uncharacterized protein</fullName>
    </submittedName>
</protein>
<evidence type="ECO:0000313" key="3">
    <source>
        <dbReference type="Proteomes" id="UP000053342"/>
    </source>
</evidence>
<dbReference type="STRING" id="215243.A0A0D2E6H7"/>
<keyword evidence="3" id="KW-1185">Reference proteome</keyword>
<sequence>MVHVLRLRVKLLVILALTVTNMILLAIVKPKQDPYDLVSFIKASVGWSARYPPDEDTHTPAWDKIVVTPARDVDDISWLAEDLPGWQHAVYYVDRSSAVARNDSLQTPINKGNEAMAYLTYIIDHYHRHIPSIVVFLHSHRNGFWKAWHVDDPLHNNANTLRHLQLDHVRRQGYVNLRCNWNPGCTEVLEPNPHLTNRTWDEIFANTTTPFFESSPGKPAASSQMTADHGDVFSRRVWTSCCAQFAVSREQIYLRPLQDYVNIRQWLLETDLEDCLSGRIMEYLWHVIFGQEAIQ</sequence>
<name>A0A0D2E6H7_9EURO</name>
<dbReference type="Proteomes" id="UP000053342">
    <property type="component" value="Unassembled WGS sequence"/>
</dbReference>
<dbReference type="AlphaFoldDB" id="A0A0D2E6H7"/>
<dbReference type="GeneID" id="27356586"/>
<dbReference type="PANTHER" id="PTHR37490:SF2">
    <property type="match status" value="1"/>
</dbReference>